<dbReference type="GO" id="GO:0005509">
    <property type="term" value="F:calcium ion binding"/>
    <property type="evidence" value="ECO:0007669"/>
    <property type="project" value="InterPro"/>
</dbReference>
<name>A0A4S4A3E8_9FLAO</name>
<dbReference type="GO" id="GO:0009279">
    <property type="term" value="C:cell outer membrane"/>
    <property type="evidence" value="ECO:0007669"/>
    <property type="project" value="UniProtKB-SubCell"/>
</dbReference>
<dbReference type="Pfam" id="PF00691">
    <property type="entry name" value="OmpA"/>
    <property type="match status" value="1"/>
</dbReference>
<dbReference type="InterPro" id="IPR036737">
    <property type="entry name" value="OmpA-like_sf"/>
</dbReference>
<dbReference type="SUPFAM" id="SSF103515">
    <property type="entry name" value="Autotransporter"/>
    <property type="match status" value="1"/>
</dbReference>
<keyword evidence="5" id="KW-0175">Coiled coil</keyword>
<feature type="coiled-coil region" evidence="5">
    <location>
        <begin position="215"/>
        <end position="242"/>
    </location>
</feature>
<dbReference type="Gene3D" id="3.30.1330.60">
    <property type="entry name" value="OmpA-like domain"/>
    <property type="match status" value="1"/>
</dbReference>
<dbReference type="AlphaFoldDB" id="A0A4S4A3E8"/>
<evidence type="ECO:0000313" key="9">
    <source>
        <dbReference type="Proteomes" id="UP000307507"/>
    </source>
</evidence>
<evidence type="ECO:0000259" key="7">
    <source>
        <dbReference type="PROSITE" id="PS51123"/>
    </source>
</evidence>
<dbReference type="Proteomes" id="UP000307507">
    <property type="component" value="Unassembled WGS sequence"/>
</dbReference>
<evidence type="ECO:0000256" key="3">
    <source>
        <dbReference type="ARBA" id="ARBA00023237"/>
    </source>
</evidence>
<evidence type="ECO:0000256" key="5">
    <source>
        <dbReference type="SAM" id="Coils"/>
    </source>
</evidence>
<dbReference type="InterPro" id="IPR036709">
    <property type="entry name" value="Autotransporte_beta_dom_sf"/>
</dbReference>
<comment type="subcellular location">
    <subcellularLocation>
        <location evidence="1">Cell outer membrane</location>
    </subcellularLocation>
</comment>
<reference evidence="8 9" key="1">
    <citation type="submission" date="2019-04" db="EMBL/GenBank/DDBJ databases">
        <title>Flavobacterium sp. nov. isolated from construction timber.</title>
        <authorList>
            <person name="Lin S.-Y."/>
            <person name="Chang C.-T."/>
            <person name="Young C.-C."/>
        </authorList>
    </citation>
    <scope>NUCLEOTIDE SEQUENCE [LARGE SCALE GENOMIC DNA]</scope>
    <source>
        <strain evidence="8 9">CC-CTC003</strain>
    </source>
</reference>
<feature type="chain" id="PRO_5020223154" evidence="6">
    <location>
        <begin position="21"/>
        <end position="413"/>
    </location>
</feature>
<dbReference type="PANTHER" id="PTHR30329">
    <property type="entry name" value="STATOR ELEMENT OF FLAGELLAR MOTOR COMPLEX"/>
    <property type="match status" value="1"/>
</dbReference>
<dbReference type="PROSITE" id="PS51123">
    <property type="entry name" value="OMPA_2"/>
    <property type="match status" value="1"/>
</dbReference>
<evidence type="ECO:0000256" key="6">
    <source>
        <dbReference type="SAM" id="SignalP"/>
    </source>
</evidence>
<evidence type="ECO:0000256" key="4">
    <source>
        <dbReference type="PROSITE-ProRule" id="PRU00473"/>
    </source>
</evidence>
<accession>A0A4S4A3E8</accession>
<dbReference type="PANTHER" id="PTHR30329:SF21">
    <property type="entry name" value="LIPOPROTEIN YIAD-RELATED"/>
    <property type="match status" value="1"/>
</dbReference>
<dbReference type="InterPro" id="IPR006664">
    <property type="entry name" value="OMP_bac"/>
</dbReference>
<keyword evidence="9" id="KW-1185">Reference proteome</keyword>
<organism evidence="8 9">
    <name type="scientific">Flavobacterium supellecticarium</name>
    <dbReference type="NCBI Taxonomy" id="2565924"/>
    <lineage>
        <taxon>Bacteria</taxon>
        <taxon>Pseudomonadati</taxon>
        <taxon>Bacteroidota</taxon>
        <taxon>Flavobacteriia</taxon>
        <taxon>Flavobacteriales</taxon>
        <taxon>Flavobacteriaceae</taxon>
        <taxon>Flavobacterium</taxon>
    </lineage>
</organism>
<dbReference type="PRINTS" id="PR01021">
    <property type="entry name" value="OMPADOMAIN"/>
</dbReference>
<dbReference type="InterPro" id="IPR006665">
    <property type="entry name" value="OmpA-like"/>
</dbReference>
<feature type="domain" description="OmpA-like" evidence="7">
    <location>
        <begin position="300"/>
        <end position="413"/>
    </location>
</feature>
<evidence type="ECO:0000313" key="8">
    <source>
        <dbReference type="EMBL" id="THF52959.1"/>
    </source>
</evidence>
<gene>
    <name evidence="8" type="ORF">E6C50_01765</name>
</gene>
<dbReference type="OrthoDB" id="1522982at2"/>
<protein>
    <submittedName>
        <fullName evidence="8">OmpA family protein</fullName>
    </submittedName>
</protein>
<dbReference type="EMBL" id="SSNZ01000001">
    <property type="protein sequence ID" value="THF52959.1"/>
    <property type="molecule type" value="Genomic_DNA"/>
</dbReference>
<dbReference type="InterPro" id="IPR028974">
    <property type="entry name" value="TSP_type-3_rpt"/>
</dbReference>
<dbReference type="RefSeq" id="WP_136401484.1">
    <property type="nucleotide sequence ID" value="NZ_SSNZ01000001.1"/>
</dbReference>
<evidence type="ECO:0000256" key="1">
    <source>
        <dbReference type="ARBA" id="ARBA00004442"/>
    </source>
</evidence>
<dbReference type="InterPro" id="IPR050330">
    <property type="entry name" value="Bact_OuterMem_StrucFunc"/>
</dbReference>
<sequence>MKRIMLPLFVTVLAFGTATAQEKPVFNKWSIDINGGISKPTAPFTSGYYAKDYNLFHADLGVRYMFNTKFGLKVDLGYDQFDNDSKSAPFDGQYYRTTLQGVVNLGRVLNFEEWTQRLNVQAHTGIGYAFMKNDRFDGVDNMLNHIIGLTGQIKLSERVALNADFSMINNVRQTYTFDGAIAPEDRGFNGTLYNATVGLSIYLGKNERHADWYYAEEKVDRIEELEKRIGDLETLMNDSDKDGVPDYLDAEANTIPGVAVDTKGRAVDRNNNGIPDELESYLERNYGASSKGSSLNGETLKEMINQGYVNVYFDFNQSQPSSNSVSGMDFLVKYLKAHPDAKADVVGYADEIGDTNYNKNLSQKRAENVKNTLVKAGIDASRLNIIGNGVDSSVAKDSKAARQLVRRVTFKIK</sequence>
<keyword evidence="6" id="KW-0732">Signal</keyword>
<dbReference type="SUPFAM" id="SSF103088">
    <property type="entry name" value="OmpA-like"/>
    <property type="match status" value="1"/>
</dbReference>
<feature type="signal peptide" evidence="6">
    <location>
        <begin position="1"/>
        <end position="20"/>
    </location>
</feature>
<keyword evidence="2 4" id="KW-0472">Membrane</keyword>
<dbReference type="CDD" id="cd07185">
    <property type="entry name" value="OmpA_C-like"/>
    <property type="match status" value="1"/>
</dbReference>
<keyword evidence="3" id="KW-0998">Cell outer membrane</keyword>
<evidence type="ECO:0000256" key="2">
    <source>
        <dbReference type="ARBA" id="ARBA00023136"/>
    </source>
</evidence>
<dbReference type="SUPFAM" id="SSF103647">
    <property type="entry name" value="TSP type-3 repeat"/>
    <property type="match status" value="1"/>
</dbReference>
<comment type="caution">
    <text evidence="8">The sequence shown here is derived from an EMBL/GenBank/DDBJ whole genome shotgun (WGS) entry which is preliminary data.</text>
</comment>
<proteinExistence type="predicted"/>